<keyword evidence="3" id="KW-1185">Reference proteome</keyword>
<accession>A0A1H6AGX9</accession>
<dbReference type="RefSeq" id="WP_146087390.1">
    <property type="nucleotide sequence ID" value="NZ_FNVO01000005.1"/>
</dbReference>
<dbReference type="OrthoDB" id="3519615at2"/>
<organism evidence="2 3">
    <name type="scientific">Thermomonospora echinospora</name>
    <dbReference type="NCBI Taxonomy" id="1992"/>
    <lineage>
        <taxon>Bacteria</taxon>
        <taxon>Bacillati</taxon>
        <taxon>Actinomycetota</taxon>
        <taxon>Actinomycetes</taxon>
        <taxon>Streptosporangiales</taxon>
        <taxon>Thermomonosporaceae</taxon>
        <taxon>Thermomonospora</taxon>
    </lineage>
</organism>
<dbReference type="Proteomes" id="UP000236723">
    <property type="component" value="Unassembled WGS sequence"/>
</dbReference>
<dbReference type="AlphaFoldDB" id="A0A1H6AGX9"/>
<feature type="compositionally biased region" description="Basic and acidic residues" evidence="1">
    <location>
        <begin position="189"/>
        <end position="199"/>
    </location>
</feature>
<proteinExistence type="predicted"/>
<dbReference type="EMBL" id="FNVO01000005">
    <property type="protein sequence ID" value="SEG48029.1"/>
    <property type="molecule type" value="Genomic_DNA"/>
</dbReference>
<evidence type="ECO:0000313" key="3">
    <source>
        <dbReference type="Proteomes" id="UP000236723"/>
    </source>
</evidence>
<feature type="compositionally biased region" description="Low complexity" evidence="1">
    <location>
        <begin position="168"/>
        <end position="188"/>
    </location>
</feature>
<reference evidence="3" key="1">
    <citation type="submission" date="2016-10" db="EMBL/GenBank/DDBJ databases">
        <authorList>
            <person name="Varghese N."/>
            <person name="Submissions S."/>
        </authorList>
    </citation>
    <scope>NUCLEOTIDE SEQUENCE [LARGE SCALE GENOMIC DNA]</scope>
    <source>
        <strain evidence="3">DSM 43163</strain>
    </source>
</reference>
<evidence type="ECO:0000313" key="2">
    <source>
        <dbReference type="EMBL" id="SEG48029.1"/>
    </source>
</evidence>
<sequence>MAQDVHNPVVAAFVAQLREFHLACGAPAYRSLVDVSGRLADLYPEQVRERNLPKLSVSAISEVLGGRRAGLPSAGWVVSFVLACQRRAFETFVISADPGVDTVPTWIERLQQARTALAPECAASGEQPAAGERPAPYEPAQREGEADTIPDATGVPPQAAPADVLDTSADPAAGASAAADPAAGASNDAGHDDGGVIRR</sequence>
<gene>
    <name evidence="2" type="ORF">SAMN04489712_105453</name>
</gene>
<protein>
    <submittedName>
        <fullName evidence="2">Uncharacterized protein</fullName>
    </submittedName>
</protein>
<evidence type="ECO:0000256" key="1">
    <source>
        <dbReference type="SAM" id="MobiDB-lite"/>
    </source>
</evidence>
<name>A0A1H6AGX9_9ACTN</name>
<feature type="region of interest" description="Disordered" evidence="1">
    <location>
        <begin position="118"/>
        <end position="199"/>
    </location>
</feature>